<proteinExistence type="predicted"/>
<reference evidence="3" key="1">
    <citation type="journal article" date="2019" name="Int. J. Syst. Evol. Microbiol.">
        <title>The Global Catalogue of Microorganisms (GCM) 10K type strain sequencing project: providing services to taxonomists for standard genome sequencing and annotation.</title>
        <authorList>
            <consortium name="The Broad Institute Genomics Platform"/>
            <consortium name="The Broad Institute Genome Sequencing Center for Infectious Disease"/>
            <person name="Wu L."/>
            <person name="Ma J."/>
        </authorList>
    </citation>
    <scope>NUCLEOTIDE SEQUENCE [LARGE SCALE GENOMIC DNA]</scope>
    <source>
        <strain evidence="3">NBRC 112416</strain>
    </source>
</reference>
<dbReference type="EMBL" id="BSNS01000005">
    <property type="protein sequence ID" value="GLQ53674.1"/>
    <property type="molecule type" value="Genomic_DNA"/>
</dbReference>
<dbReference type="InterPro" id="IPR007712">
    <property type="entry name" value="RelE/ParE_toxin"/>
</dbReference>
<keyword evidence="3" id="KW-1185">Reference proteome</keyword>
<dbReference type="Gene3D" id="3.30.2310.20">
    <property type="entry name" value="RelE-like"/>
    <property type="match status" value="1"/>
</dbReference>
<dbReference type="Pfam" id="PF05016">
    <property type="entry name" value="ParE_toxin"/>
    <property type="match status" value="1"/>
</dbReference>
<dbReference type="Proteomes" id="UP001156691">
    <property type="component" value="Unassembled WGS sequence"/>
</dbReference>
<sequence>MATESPYKLSPAPESDLSEIWRYTARKWSREQADSYHDQFAAFEGLAAGIKKGPHRERTARLSQISGGLASDLLSRAR</sequence>
<keyword evidence="1" id="KW-1277">Toxin-antitoxin system</keyword>
<comment type="caution">
    <text evidence="2">The sequence shown here is derived from an EMBL/GenBank/DDBJ whole genome shotgun (WGS) entry which is preliminary data.</text>
</comment>
<dbReference type="InterPro" id="IPR035093">
    <property type="entry name" value="RelE/ParE_toxin_dom_sf"/>
</dbReference>
<organism evidence="2 3">
    <name type="scientific">Devosia nitrariae</name>
    <dbReference type="NCBI Taxonomy" id="2071872"/>
    <lineage>
        <taxon>Bacteria</taxon>
        <taxon>Pseudomonadati</taxon>
        <taxon>Pseudomonadota</taxon>
        <taxon>Alphaproteobacteria</taxon>
        <taxon>Hyphomicrobiales</taxon>
        <taxon>Devosiaceae</taxon>
        <taxon>Devosia</taxon>
    </lineage>
</organism>
<evidence type="ECO:0008006" key="4">
    <source>
        <dbReference type="Google" id="ProtNLM"/>
    </source>
</evidence>
<protein>
    <recommendedName>
        <fullName evidence="4">Type II toxin-antitoxin system RelE/ParE family toxin</fullName>
    </recommendedName>
</protein>
<evidence type="ECO:0000256" key="1">
    <source>
        <dbReference type="ARBA" id="ARBA00022649"/>
    </source>
</evidence>
<accession>A0ABQ5W1B9</accession>
<gene>
    <name evidence="2" type="ORF">GCM10010862_09330</name>
</gene>
<evidence type="ECO:0000313" key="2">
    <source>
        <dbReference type="EMBL" id="GLQ53674.1"/>
    </source>
</evidence>
<name>A0ABQ5W1B9_9HYPH</name>
<evidence type="ECO:0000313" key="3">
    <source>
        <dbReference type="Proteomes" id="UP001156691"/>
    </source>
</evidence>